<protein>
    <submittedName>
        <fullName evidence="1">Uncharacterized protein</fullName>
    </submittedName>
</protein>
<keyword evidence="2" id="KW-1185">Reference proteome</keyword>
<dbReference type="EMBL" id="SWDV01000082">
    <property type="protein sequence ID" value="TLX69745.1"/>
    <property type="molecule type" value="Genomic_DNA"/>
</dbReference>
<accession>A0A5R9R7S8</accession>
<reference evidence="1 2" key="1">
    <citation type="submission" date="2019-04" db="EMBL/GenBank/DDBJ databases">
        <authorList>
            <person name="Li M."/>
        </authorList>
    </citation>
    <scope>NUCLEOTIDE SEQUENCE [LARGE SCALE GENOMIC DNA]</scope>
    <source>
        <strain evidence="1 2">LAM1902</strain>
    </source>
</reference>
<dbReference type="Proteomes" id="UP000306635">
    <property type="component" value="Unassembled WGS sequence"/>
</dbReference>
<name>A0A5R9R7S8_9PSED</name>
<dbReference type="RefSeq" id="WP_138526940.1">
    <property type="nucleotide sequence ID" value="NZ_JAOCBK010000021.1"/>
</dbReference>
<sequence length="106" mass="11513">MQKLRFARFDSPENGIRALAKLLLACRGKNGMSGVRSPGTDAVRKTIHSRAPGNENDIEAYIAAAANSLGVQPNQVIEIRLPRTLRGVVGARRRRSRSGACCRSAR</sequence>
<dbReference type="AlphaFoldDB" id="A0A5R9R7S8"/>
<proteinExistence type="predicted"/>
<gene>
    <name evidence="1" type="ORF">FAS41_30215</name>
</gene>
<organism evidence="1 2">
    <name type="scientific">Pseudomonas nicosulfuronedens</name>
    <dbReference type="NCBI Taxonomy" id="2571105"/>
    <lineage>
        <taxon>Bacteria</taxon>
        <taxon>Pseudomonadati</taxon>
        <taxon>Pseudomonadota</taxon>
        <taxon>Gammaproteobacteria</taxon>
        <taxon>Pseudomonadales</taxon>
        <taxon>Pseudomonadaceae</taxon>
        <taxon>Pseudomonas</taxon>
    </lineage>
</organism>
<dbReference type="OrthoDB" id="8849052at2"/>
<evidence type="ECO:0000313" key="1">
    <source>
        <dbReference type="EMBL" id="TLX69745.1"/>
    </source>
</evidence>
<comment type="caution">
    <text evidence="1">The sequence shown here is derived from an EMBL/GenBank/DDBJ whole genome shotgun (WGS) entry which is preliminary data.</text>
</comment>
<evidence type="ECO:0000313" key="2">
    <source>
        <dbReference type="Proteomes" id="UP000306635"/>
    </source>
</evidence>